<keyword evidence="2" id="KW-0812">Transmembrane</keyword>
<name>A0A5N5TE28_9CRUS</name>
<keyword evidence="2" id="KW-1133">Transmembrane helix</keyword>
<accession>A0A5N5TE28</accession>
<evidence type="ECO:0000256" key="1">
    <source>
        <dbReference type="SAM" id="MobiDB-lite"/>
    </source>
</evidence>
<comment type="caution">
    <text evidence="3">The sequence shown here is derived from an EMBL/GenBank/DDBJ whole genome shotgun (WGS) entry which is preliminary data.</text>
</comment>
<evidence type="ECO:0000313" key="4">
    <source>
        <dbReference type="Proteomes" id="UP000326759"/>
    </source>
</evidence>
<feature type="transmembrane region" description="Helical" evidence="2">
    <location>
        <begin position="147"/>
        <end position="164"/>
    </location>
</feature>
<keyword evidence="4" id="KW-1185">Reference proteome</keyword>
<evidence type="ECO:0000313" key="3">
    <source>
        <dbReference type="EMBL" id="KAB7504791.1"/>
    </source>
</evidence>
<dbReference type="EMBL" id="SEYY01002342">
    <property type="protein sequence ID" value="KAB7504791.1"/>
    <property type="molecule type" value="Genomic_DNA"/>
</dbReference>
<dbReference type="OrthoDB" id="10588537at2759"/>
<gene>
    <name evidence="3" type="ORF">Anas_05228</name>
</gene>
<protein>
    <submittedName>
        <fullName evidence="3">Uncharacterized protein</fullName>
    </submittedName>
</protein>
<reference evidence="3 4" key="1">
    <citation type="journal article" date="2019" name="PLoS Biol.">
        <title>Sex chromosomes control vertical transmission of feminizing Wolbachia symbionts in an isopod.</title>
        <authorList>
            <person name="Becking T."/>
            <person name="Chebbi M.A."/>
            <person name="Giraud I."/>
            <person name="Moumen B."/>
            <person name="Laverre T."/>
            <person name="Caubet Y."/>
            <person name="Peccoud J."/>
            <person name="Gilbert C."/>
            <person name="Cordaux R."/>
        </authorList>
    </citation>
    <scope>NUCLEOTIDE SEQUENCE [LARGE SCALE GENOMIC DNA]</scope>
    <source>
        <strain evidence="3">ANa2</strain>
        <tissue evidence="3">Whole body excluding digestive tract and cuticle</tissue>
    </source>
</reference>
<keyword evidence="2" id="KW-0472">Membrane</keyword>
<sequence>MHETVSRQPLREFVLQTPDMGNLTSFQSSTVSASKNPENISSSGATSHMLLGSTISGISTLHYTSSDMKSEGSQSRSATQVSASMQESSSQDVILTSTPRNTTKTFDWEEISSVTDGMSDCSSLRPFRKNSKFTYSSDLPFSDFSQLVFRFLIFVFFYFNQCFVKY</sequence>
<evidence type="ECO:0000256" key="2">
    <source>
        <dbReference type="SAM" id="Phobius"/>
    </source>
</evidence>
<feature type="region of interest" description="Disordered" evidence="1">
    <location>
        <begin position="27"/>
        <end position="46"/>
    </location>
</feature>
<dbReference type="AlphaFoldDB" id="A0A5N5TE28"/>
<dbReference type="Proteomes" id="UP000326759">
    <property type="component" value="Unassembled WGS sequence"/>
</dbReference>
<proteinExistence type="predicted"/>
<organism evidence="3 4">
    <name type="scientific">Armadillidium nasatum</name>
    <dbReference type="NCBI Taxonomy" id="96803"/>
    <lineage>
        <taxon>Eukaryota</taxon>
        <taxon>Metazoa</taxon>
        <taxon>Ecdysozoa</taxon>
        <taxon>Arthropoda</taxon>
        <taxon>Crustacea</taxon>
        <taxon>Multicrustacea</taxon>
        <taxon>Malacostraca</taxon>
        <taxon>Eumalacostraca</taxon>
        <taxon>Peracarida</taxon>
        <taxon>Isopoda</taxon>
        <taxon>Oniscidea</taxon>
        <taxon>Crinocheta</taxon>
        <taxon>Armadillidiidae</taxon>
        <taxon>Armadillidium</taxon>
    </lineage>
</organism>